<dbReference type="AlphaFoldDB" id="A0A9D4AEL1"/>
<dbReference type="EMBL" id="JAIQCV010000003">
    <property type="protein sequence ID" value="KAH1115152.1"/>
    <property type="molecule type" value="Genomic_DNA"/>
</dbReference>
<organism evidence="2 3">
    <name type="scientific">Gossypium stocksii</name>
    <dbReference type="NCBI Taxonomy" id="47602"/>
    <lineage>
        <taxon>Eukaryota</taxon>
        <taxon>Viridiplantae</taxon>
        <taxon>Streptophyta</taxon>
        <taxon>Embryophyta</taxon>
        <taxon>Tracheophyta</taxon>
        <taxon>Spermatophyta</taxon>
        <taxon>Magnoliopsida</taxon>
        <taxon>eudicotyledons</taxon>
        <taxon>Gunneridae</taxon>
        <taxon>Pentapetalae</taxon>
        <taxon>rosids</taxon>
        <taxon>malvids</taxon>
        <taxon>Malvales</taxon>
        <taxon>Malvaceae</taxon>
        <taxon>Malvoideae</taxon>
        <taxon>Gossypium</taxon>
    </lineage>
</organism>
<evidence type="ECO:0000313" key="2">
    <source>
        <dbReference type="EMBL" id="KAH1115152.1"/>
    </source>
</evidence>
<proteinExistence type="predicted"/>
<keyword evidence="1" id="KW-0472">Membrane</keyword>
<reference evidence="2 3" key="1">
    <citation type="journal article" date="2021" name="Plant Biotechnol. J.">
        <title>Multi-omics assisted identification of the key and species-specific regulatory components of drought-tolerant mechanisms in Gossypium stocksii.</title>
        <authorList>
            <person name="Yu D."/>
            <person name="Ke L."/>
            <person name="Zhang D."/>
            <person name="Wu Y."/>
            <person name="Sun Y."/>
            <person name="Mei J."/>
            <person name="Sun J."/>
            <person name="Sun Y."/>
        </authorList>
    </citation>
    <scope>NUCLEOTIDE SEQUENCE [LARGE SCALE GENOMIC DNA]</scope>
    <source>
        <strain evidence="3">cv. E1</strain>
        <tissue evidence="2">Leaf</tissue>
    </source>
</reference>
<accession>A0A9D4AEL1</accession>
<keyword evidence="1" id="KW-0812">Transmembrane</keyword>
<feature type="transmembrane region" description="Helical" evidence="1">
    <location>
        <begin position="20"/>
        <end position="46"/>
    </location>
</feature>
<comment type="caution">
    <text evidence="2">The sequence shown here is derived from an EMBL/GenBank/DDBJ whole genome shotgun (WGS) entry which is preliminary data.</text>
</comment>
<name>A0A9D4AEL1_9ROSI</name>
<evidence type="ECO:0000313" key="3">
    <source>
        <dbReference type="Proteomes" id="UP000828251"/>
    </source>
</evidence>
<evidence type="ECO:0000256" key="1">
    <source>
        <dbReference type="SAM" id="Phobius"/>
    </source>
</evidence>
<gene>
    <name evidence="2" type="ORF">J1N35_008530</name>
</gene>
<dbReference type="Proteomes" id="UP000828251">
    <property type="component" value="Unassembled WGS sequence"/>
</dbReference>
<keyword evidence="3" id="KW-1185">Reference proteome</keyword>
<sequence length="55" mass="6052">MASAKKRTMLWKIKNSKVHIRVLLARVVVVRNQLLAGIVVVLIVGFGKMTHDGGV</sequence>
<keyword evidence="1" id="KW-1133">Transmembrane helix</keyword>
<protein>
    <submittedName>
        <fullName evidence="2">Uncharacterized protein</fullName>
    </submittedName>
</protein>